<evidence type="ECO:0000313" key="1">
    <source>
        <dbReference type="EMBL" id="EHL31110.1"/>
    </source>
</evidence>
<protein>
    <recommendedName>
        <fullName evidence="3">Peptidase C58 YopT-type domain-containing protein</fullName>
    </recommendedName>
</protein>
<evidence type="ECO:0000313" key="2">
    <source>
        <dbReference type="Proteomes" id="UP000002770"/>
    </source>
</evidence>
<dbReference type="eggNOG" id="COG5238">
    <property type="taxonomic scope" value="Bacteria"/>
</dbReference>
<dbReference type="InParanoid" id="G9ENT7"/>
<dbReference type="STRING" id="658187.LDG_6914"/>
<dbReference type="HOGENOM" id="CLU_1508797_0_0_6"/>
<reference evidence="1 2" key="1">
    <citation type="journal article" date="2011" name="BMC Genomics">
        <title>Insight into cross-talk between intra-amoebal pathogens.</title>
        <authorList>
            <person name="Gimenez G."/>
            <person name="Bertelli C."/>
            <person name="Moliner C."/>
            <person name="Robert C."/>
            <person name="Raoult D."/>
            <person name="Fournier P.E."/>
            <person name="Greub G."/>
        </authorList>
    </citation>
    <scope>NUCLEOTIDE SEQUENCE [LARGE SCALE GENOMIC DNA]</scope>
    <source>
        <strain evidence="1 2">LLAP12</strain>
    </source>
</reference>
<dbReference type="Proteomes" id="UP000002770">
    <property type="component" value="Unassembled WGS sequence"/>
</dbReference>
<gene>
    <name evidence="1" type="ORF">LDG_6914</name>
</gene>
<name>G9ENT7_9GAMM</name>
<sequence length="178" mass="20615">MNYRNKYGDKITLDNLKKVEDTHILNVTSFFTRLVAVLFSIYPCNLFSNSPFAKLPYSRIKLPDGKTWACVDKSMLSERLEQLEVGFYIKFFVFKKNGLSMDGHSMLIKKINDNTYSFFDPNHGEYLNLNVNELVEKINKSAEEQSANQMVFFDARDFISSYQIGKKDIFPRMAGCLV</sequence>
<dbReference type="EMBL" id="JH413819">
    <property type="protein sequence ID" value="EHL31110.1"/>
    <property type="molecule type" value="Genomic_DNA"/>
</dbReference>
<accession>G9ENT7</accession>
<evidence type="ECO:0008006" key="3">
    <source>
        <dbReference type="Google" id="ProtNLM"/>
    </source>
</evidence>
<proteinExistence type="predicted"/>
<keyword evidence="2" id="KW-1185">Reference proteome</keyword>
<dbReference type="AlphaFoldDB" id="G9ENT7"/>
<dbReference type="OrthoDB" id="5653788at2"/>
<organism evidence="1 2">
    <name type="scientific">Legionella drancourtii LLAP12</name>
    <dbReference type="NCBI Taxonomy" id="658187"/>
    <lineage>
        <taxon>Bacteria</taxon>
        <taxon>Pseudomonadati</taxon>
        <taxon>Pseudomonadota</taxon>
        <taxon>Gammaproteobacteria</taxon>
        <taxon>Legionellales</taxon>
        <taxon>Legionellaceae</taxon>
        <taxon>Legionella</taxon>
    </lineage>
</organism>